<sequence length="122" mass="13699">MLLLSVSFSKITCLTSLGNLTALYYLNLSFNTFAGELPDLGVFANITGISIQGNDKLCGGIPDFHLPECCLQLQERKHKFLVIPIITSLVTIGVIFLLLCKLLIWHRKRKKKIQSTHYIQGH</sequence>
<keyword evidence="6 7" id="KW-0472">Membrane</keyword>
<dbReference type="InterPro" id="IPR051809">
    <property type="entry name" value="Plant_receptor-like_S/T_kinase"/>
</dbReference>
<evidence type="ECO:0008006" key="10">
    <source>
        <dbReference type="Google" id="ProtNLM"/>
    </source>
</evidence>
<evidence type="ECO:0000256" key="2">
    <source>
        <dbReference type="ARBA" id="ARBA00022614"/>
    </source>
</evidence>
<proteinExistence type="predicted"/>
<dbReference type="Proteomes" id="UP000324897">
    <property type="component" value="Chromosome 2"/>
</dbReference>
<keyword evidence="9" id="KW-1185">Reference proteome</keyword>
<feature type="non-terminal residue" evidence="8">
    <location>
        <position position="122"/>
    </location>
</feature>
<evidence type="ECO:0000313" key="9">
    <source>
        <dbReference type="Proteomes" id="UP000324897"/>
    </source>
</evidence>
<dbReference type="AlphaFoldDB" id="A0A5J9UM85"/>
<reference evidence="8 9" key="1">
    <citation type="journal article" date="2019" name="Sci. Rep.">
        <title>A high-quality genome of Eragrostis curvula grass provides insights into Poaceae evolution and supports new strategies to enhance forage quality.</title>
        <authorList>
            <person name="Carballo J."/>
            <person name="Santos B.A.C.M."/>
            <person name="Zappacosta D."/>
            <person name="Garbus I."/>
            <person name="Selva J.P."/>
            <person name="Gallo C.A."/>
            <person name="Diaz A."/>
            <person name="Albertini E."/>
            <person name="Caccamo M."/>
            <person name="Echenique V."/>
        </authorList>
    </citation>
    <scope>NUCLEOTIDE SEQUENCE [LARGE SCALE GENOMIC DNA]</scope>
    <source>
        <strain evidence="9">cv. Victoria</strain>
        <tissue evidence="8">Leaf</tissue>
    </source>
</reference>
<keyword evidence="4" id="KW-0677">Repeat</keyword>
<keyword evidence="3 7" id="KW-0812">Transmembrane</keyword>
<evidence type="ECO:0000256" key="5">
    <source>
        <dbReference type="ARBA" id="ARBA00022989"/>
    </source>
</evidence>
<keyword evidence="2" id="KW-0433">Leucine-rich repeat</keyword>
<evidence type="ECO:0000313" key="8">
    <source>
        <dbReference type="EMBL" id="TVU24909.1"/>
    </source>
</evidence>
<dbReference type="GO" id="GO:0016020">
    <property type="term" value="C:membrane"/>
    <property type="evidence" value="ECO:0007669"/>
    <property type="project" value="UniProtKB-SubCell"/>
</dbReference>
<feature type="transmembrane region" description="Helical" evidence="7">
    <location>
        <begin position="81"/>
        <end position="104"/>
    </location>
</feature>
<evidence type="ECO:0000256" key="4">
    <source>
        <dbReference type="ARBA" id="ARBA00022737"/>
    </source>
</evidence>
<protein>
    <recommendedName>
        <fullName evidence="10">Leucine-rich repeat-containing N-terminal plant-type domain-containing protein</fullName>
    </recommendedName>
</protein>
<dbReference type="Gene3D" id="3.80.10.10">
    <property type="entry name" value="Ribonuclease Inhibitor"/>
    <property type="match status" value="1"/>
</dbReference>
<comment type="subcellular location">
    <subcellularLocation>
        <location evidence="1">Membrane</location>
    </subcellularLocation>
</comment>
<dbReference type="SUPFAM" id="SSF52058">
    <property type="entry name" value="L domain-like"/>
    <property type="match status" value="1"/>
</dbReference>
<dbReference type="EMBL" id="RWGY01000013">
    <property type="protein sequence ID" value="TVU24909.1"/>
    <property type="molecule type" value="Genomic_DNA"/>
</dbReference>
<keyword evidence="5 7" id="KW-1133">Transmembrane helix</keyword>
<evidence type="ECO:0000256" key="7">
    <source>
        <dbReference type="SAM" id="Phobius"/>
    </source>
</evidence>
<name>A0A5J9UM85_9POAL</name>
<evidence type="ECO:0000256" key="3">
    <source>
        <dbReference type="ARBA" id="ARBA00022692"/>
    </source>
</evidence>
<gene>
    <name evidence="8" type="ORF">EJB05_27374</name>
</gene>
<accession>A0A5J9UM85</accession>
<dbReference type="PANTHER" id="PTHR27008:SF588">
    <property type="entry name" value="RECEPTOR KINASE-LIKE PROTEIN XA21"/>
    <property type="match status" value="1"/>
</dbReference>
<comment type="caution">
    <text evidence="8">The sequence shown here is derived from an EMBL/GenBank/DDBJ whole genome shotgun (WGS) entry which is preliminary data.</text>
</comment>
<organism evidence="8 9">
    <name type="scientific">Eragrostis curvula</name>
    <name type="common">weeping love grass</name>
    <dbReference type="NCBI Taxonomy" id="38414"/>
    <lineage>
        <taxon>Eukaryota</taxon>
        <taxon>Viridiplantae</taxon>
        <taxon>Streptophyta</taxon>
        <taxon>Embryophyta</taxon>
        <taxon>Tracheophyta</taxon>
        <taxon>Spermatophyta</taxon>
        <taxon>Magnoliopsida</taxon>
        <taxon>Liliopsida</taxon>
        <taxon>Poales</taxon>
        <taxon>Poaceae</taxon>
        <taxon>PACMAD clade</taxon>
        <taxon>Chloridoideae</taxon>
        <taxon>Eragrostideae</taxon>
        <taxon>Eragrostidinae</taxon>
        <taxon>Eragrostis</taxon>
    </lineage>
</organism>
<dbReference type="OrthoDB" id="1740883at2759"/>
<dbReference type="InterPro" id="IPR032675">
    <property type="entry name" value="LRR_dom_sf"/>
</dbReference>
<evidence type="ECO:0000256" key="6">
    <source>
        <dbReference type="ARBA" id="ARBA00023136"/>
    </source>
</evidence>
<evidence type="ECO:0000256" key="1">
    <source>
        <dbReference type="ARBA" id="ARBA00004370"/>
    </source>
</evidence>
<feature type="non-terminal residue" evidence="8">
    <location>
        <position position="1"/>
    </location>
</feature>
<dbReference type="PANTHER" id="PTHR27008">
    <property type="entry name" value="OS04G0122200 PROTEIN"/>
    <property type="match status" value="1"/>
</dbReference>
<dbReference type="Gramene" id="TVU24909">
    <property type="protein sequence ID" value="TVU24909"/>
    <property type="gene ID" value="EJB05_27374"/>
</dbReference>